<reference evidence="3 4" key="1">
    <citation type="submission" date="2013-11" db="EMBL/GenBank/DDBJ databases">
        <title>Genome sequencing of Stegodyphus mimosarum.</title>
        <authorList>
            <person name="Bechsgaard J."/>
        </authorList>
    </citation>
    <scope>NUCLEOTIDE SEQUENCE [LARGE SCALE GENOMIC DNA]</scope>
</reference>
<dbReference type="InterPro" id="IPR001346">
    <property type="entry name" value="Interferon_reg_fact_DNA-bd_dom"/>
</dbReference>
<organism evidence="3 4">
    <name type="scientific">Stegodyphus mimosarum</name>
    <name type="common">African social velvet spider</name>
    <dbReference type="NCBI Taxonomy" id="407821"/>
    <lineage>
        <taxon>Eukaryota</taxon>
        <taxon>Metazoa</taxon>
        <taxon>Ecdysozoa</taxon>
        <taxon>Arthropoda</taxon>
        <taxon>Chelicerata</taxon>
        <taxon>Arachnida</taxon>
        <taxon>Araneae</taxon>
        <taxon>Araneomorphae</taxon>
        <taxon>Entelegynae</taxon>
        <taxon>Eresoidea</taxon>
        <taxon>Eresidae</taxon>
        <taxon>Stegodyphus</taxon>
    </lineage>
</organism>
<dbReference type="InterPro" id="IPR036390">
    <property type="entry name" value="WH_DNA-bd_sf"/>
</dbReference>
<evidence type="ECO:0000313" key="3">
    <source>
        <dbReference type="EMBL" id="KFM64730.1"/>
    </source>
</evidence>
<dbReference type="PROSITE" id="PS51507">
    <property type="entry name" value="IRF_2"/>
    <property type="match status" value="1"/>
</dbReference>
<dbReference type="PANTHER" id="PTHR11949:SF53">
    <property type="entry name" value="IRF TRYPTOPHAN PENTAD REPEAT DOMAIN-CONTAINING PROTEIN"/>
    <property type="match status" value="1"/>
</dbReference>
<dbReference type="AlphaFoldDB" id="A0A087THZ1"/>
<feature type="region of interest" description="Disordered" evidence="1">
    <location>
        <begin position="112"/>
        <end position="133"/>
    </location>
</feature>
<dbReference type="SMART" id="SM00348">
    <property type="entry name" value="IRF"/>
    <property type="match status" value="1"/>
</dbReference>
<dbReference type="GO" id="GO:0005634">
    <property type="term" value="C:nucleus"/>
    <property type="evidence" value="ECO:0007669"/>
    <property type="project" value="TreeGrafter"/>
</dbReference>
<dbReference type="Proteomes" id="UP000054359">
    <property type="component" value="Unassembled WGS sequence"/>
</dbReference>
<gene>
    <name evidence="3" type="ORF">X975_06831</name>
</gene>
<evidence type="ECO:0000313" key="4">
    <source>
        <dbReference type="Proteomes" id="UP000054359"/>
    </source>
</evidence>
<dbReference type="EMBL" id="KK115306">
    <property type="protein sequence ID" value="KFM64730.1"/>
    <property type="molecule type" value="Genomic_DNA"/>
</dbReference>
<dbReference type="Gene3D" id="1.10.10.10">
    <property type="entry name" value="Winged helix-like DNA-binding domain superfamily/Winged helix DNA-binding domain"/>
    <property type="match status" value="1"/>
</dbReference>
<feature type="domain" description="IRF tryptophan pentad repeat" evidence="2">
    <location>
        <begin position="10"/>
        <end position="106"/>
    </location>
</feature>
<feature type="non-terminal residue" evidence="3">
    <location>
        <position position="497"/>
    </location>
</feature>
<keyword evidence="4" id="KW-1185">Reference proteome</keyword>
<dbReference type="InterPro" id="IPR036388">
    <property type="entry name" value="WH-like_DNA-bd_sf"/>
</dbReference>
<dbReference type="OrthoDB" id="6435786at2759"/>
<dbReference type="PRINTS" id="PR00267">
    <property type="entry name" value="INTFRNREGFCT"/>
</dbReference>
<dbReference type="SUPFAM" id="SSF46785">
    <property type="entry name" value="Winged helix' DNA-binding domain"/>
    <property type="match status" value="1"/>
</dbReference>
<feature type="region of interest" description="Disordered" evidence="1">
    <location>
        <begin position="150"/>
        <end position="173"/>
    </location>
</feature>
<dbReference type="STRING" id="407821.A0A087THZ1"/>
<accession>A0A087THZ1</accession>
<evidence type="ECO:0000259" key="2">
    <source>
        <dbReference type="PROSITE" id="PS51507"/>
    </source>
</evidence>
<proteinExistence type="predicted"/>
<dbReference type="PANTHER" id="PTHR11949">
    <property type="entry name" value="INTERFERON REGULATORY FACTOR"/>
    <property type="match status" value="1"/>
</dbReference>
<feature type="compositionally biased region" description="Low complexity" evidence="1">
    <location>
        <begin position="113"/>
        <end position="130"/>
    </location>
</feature>
<dbReference type="Pfam" id="PF00605">
    <property type="entry name" value="IRF"/>
    <property type="match status" value="1"/>
</dbReference>
<dbReference type="GO" id="GO:0000978">
    <property type="term" value="F:RNA polymerase II cis-regulatory region sequence-specific DNA binding"/>
    <property type="evidence" value="ECO:0007669"/>
    <property type="project" value="TreeGrafter"/>
</dbReference>
<dbReference type="GO" id="GO:0000981">
    <property type="term" value="F:DNA-binding transcription factor activity, RNA polymerase II-specific"/>
    <property type="evidence" value="ECO:0007669"/>
    <property type="project" value="TreeGrafter"/>
</dbReference>
<protein>
    <submittedName>
        <fullName evidence="3">Interferon regulatory factor 3</fullName>
    </submittedName>
</protein>
<dbReference type="GO" id="GO:0002376">
    <property type="term" value="P:immune system process"/>
    <property type="evidence" value="ECO:0007669"/>
    <property type="project" value="TreeGrafter"/>
</dbReference>
<name>A0A087THZ1_STEMI</name>
<sequence length="497" mass="56636">MASPQSKEESLLLLPWLIDHLERETFEGLRWSDKDNKIFYVYWMHKAADPWTRKQVEVCEAWAKYKGNKKENPRDIKANFRCALRSKKELKLVQKTKDRLFWKIIDTGTEADTSSSKRSISTTSSNSSSSDEGIATFGSNEVCRSLKKRKYTKATASKPKQSRRGRKKSIEKDITLSFSEIRTDHDCSTSSSPMSSSIPISNENVDHHLTPFQTIPLIPEIQRISPFCSMLPNTDIQPASPISDVQRISPAQVIPSIADRTSPFQTIPSLHELQEISCVEQQASPFLDEQRIMSPRMSPMPNSDVQTMMDLQSPPSICSTINLEQLSMITSSSYLLAGEQRPGKPLPSFTTFNHQNRLAPPKQSTDISVYGEDLTLQEERDSWKSTTDASQFYQNSKQQDRRLPFVYMSDSPSANEEQLVPSTSPMILNLYFDNNNFNSPAKNFQENQLYSPIYEPHFEVLSDSPMPSQDSQYVENSDAILEEFYNFSSLFTEYIDS</sequence>
<evidence type="ECO:0000256" key="1">
    <source>
        <dbReference type="SAM" id="MobiDB-lite"/>
    </source>
</evidence>